<evidence type="ECO:0000259" key="12">
    <source>
        <dbReference type="PROSITE" id="PS51141"/>
    </source>
</evidence>
<evidence type="ECO:0000256" key="1">
    <source>
        <dbReference type="ARBA" id="ARBA00004123"/>
    </source>
</evidence>
<dbReference type="PANTHER" id="PTHR31251">
    <property type="entry name" value="SQUAMOSA PROMOTER-BINDING-LIKE PROTEIN 4"/>
    <property type="match status" value="1"/>
</dbReference>
<dbReference type="PROSITE" id="PS51141">
    <property type="entry name" value="ZF_SBP"/>
    <property type="match status" value="1"/>
</dbReference>
<feature type="domain" description="SBP-type" evidence="12">
    <location>
        <begin position="173"/>
        <end position="250"/>
    </location>
</feature>
<keyword evidence="8" id="KW-0539">Nucleus</keyword>
<accession>A0A5B6Z3R1</accession>
<dbReference type="PANTHER" id="PTHR31251:SF160">
    <property type="entry name" value="SBP-TYPE DOMAIN-CONTAINING PROTEIN"/>
    <property type="match status" value="1"/>
</dbReference>
<evidence type="ECO:0000256" key="5">
    <source>
        <dbReference type="ARBA" id="ARBA00023015"/>
    </source>
</evidence>
<dbReference type="EC" id="2.7.11.1" evidence="13"/>
<name>A0A5B6Z3R1_DAVIN</name>
<evidence type="ECO:0000256" key="2">
    <source>
        <dbReference type="ARBA" id="ARBA00022723"/>
    </source>
</evidence>
<evidence type="ECO:0000256" key="8">
    <source>
        <dbReference type="ARBA" id="ARBA00023242"/>
    </source>
</evidence>
<keyword evidence="3 10" id="KW-0863">Zinc-finger</keyword>
<keyword evidence="6" id="KW-0238">DNA-binding</keyword>
<evidence type="ECO:0000256" key="4">
    <source>
        <dbReference type="ARBA" id="ARBA00022833"/>
    </source>
</evidence>
<dbReference type="GO" id="GO:0004714">
    <property type="term" value="F:transmembrane receptor protein tyrosine kinase activity"/>
    <property type="evidence" value="ECO:0007669"/>
    <property type="project" value="UniProtKB-EC"/>
</dbReference>
<evidence type="ECO:0000256" key="3">
    <source>
        <dbReference type="ARBA" id="ARBA00022771"/>
    </source>
</evidence>
<evidence type="ECO:0000313" key="13">
    <source>
        <dbReference type="EMBL" id="MPA38782.1"/>
    </source>
</evidence>
<keyword evidence="7" id="KW-0804">Transcription</keyword>
<keyword evidence="13" id="KW-0808">Transferase</keyword>
<dbReference type="GO" id="GO:0003677">
    <property type="term" value="F:DNA binding"/>
    <property type="evidence" value="ECO:0007669"/>
    <property type="project" value="UniProtKB-KW"/>
</dbReference>
<proteinExistence type="predicted"/>
<evidence type="ECO:0000256" key="9">
    <source>
        <dbReference type="ARBA" id="ARBA00056472"/>
    </source>
</evidence>
<evidence type="ECO:0000256" key="10">
    <source>
        <dbReference type="PROSITE-ProRule" id="PRU00470"/>
    </source>
</evidence>
<keyword evidence="4" id="KW-0862">Zinc</keyword>
<dbReference type="InterPro" id="IPR004333">
    <property type="entry name" value="SBP_dom"/>
</dbReference>
<protein>
    <submittedName>
        <fullName evidence="13">Putative LIGULELESS1 protein</fullName>
        <ecNumber evidence="13">2.7.10.1</ecNumber>
        <ecNumber evidence="13">2.7.11.1</ecNumber>
    </submittedName>
</protein>
<sequence>MESWSYAYEGKGFVSDEAISAPDAIARGKIGLMGWELKTPCSYGSNMVVSTQETIENRSFVELGFPEMTRKSLPNNSIGDVLSNKSGGGRTVDPITATPNAFSGEDESSSKLSSSVVEYNSRDSSLIDLKLGRFTDHRDAQNLNSAKAAPNLSSAESSMPAKRVRALGLSSQTPFCQVHGCKKDLSASKDYHKRHKVCEIHSKTPKVIVNGIEQRFCQQCSRFHLLAEFDDGKRSCRKRLAGHNERRRKPHVGFHSSRAGRSFQPYNGSRFQGSALTSSFICQDILPSSLVHPQKYQTNDWCGHVKLEDGADYSPQAAIPIRNGLLQPKSVLHYGFERQSPFQDNGVNAAIGSEFNENSNRYPHVLAGSNSATRFFQNTSIGSEDFTLFDSASTVQGLSEISDSGCAPSLLSSQSQNSSSHSSGIPISHPLIIAGSHAHYSASQVSEKLLGVSSQASTSGVSNKFHSFRMNSVEENHLRPILISDDSDAVNFGIFQGSEYMNAKDHLSGEDGSTINLLQLSSQLERMEHQRQSMQVKQENDAFCGLRIT</sequence>
<dbReference type="GO" id="GO:0008270">
    <property type="term" value="F:zinc ion binding"/>
    <property type="evidence" value="ECO:0007669"/>
    <property type="project" value="UniProtKB-KW"/>
</dbReference>
<dbReference type="FunFam" id="4.10.1100.10:FF:000001">
    <property type="entry name" value="Squamosa promoter-binding-like protein 14"/>
    <property type="match status" value="1"/>
</dbReference>
<dbReference type="InterPro" id="IPR044817">
    <property type="entry name" value="SBP-like"/>
</dbReference>
<evidence type="ECO:0000256" key="11">
    <source>
        <dbReference type="SAM" id="MobiDB-lite"/>
    </source>
</evidence>
<comment type="function">
    <text evidence="9">Probable transcriptional factor. Binds to the promoter of the SQUAMOSA gene.</text>
</comment>
<dbReference type="Gene3D" id="4.10.1100.10">
    <property type="entry name" value="Transcription factor, SBP-box domain"/>
    <property type="match status" value="1"/>
</dbReference>
<feature type="compositionally biased region" description="Basic residues" evidence="11">
    <location>
        <begin position="240"/>
        <end position="252"/>
    </location>
</feature>
<evidence type="ECO:0000256" key="6">
    <source>
        <dbReference type="ARBA" id="ARBA00023125"/>
    </source>
</evidence>
<feature type="region of interest" description="Disordered" evidence="11">
    <location>
        <begin position="80"/>
        <end position="109"/>
    </location>
</feature>
<gene>
    <name evidence="13" type="ORF">Din_008223</name>
</gene>
<dbReference type="Pfam" id="PF03110">
    <property type="entry name" value="SBP"/>
    <property type="match status" value="1"/>
</dbReference>
<dbReference type="InterPro" id="IPR036893">
    <property type="entry name" value="SBP_sf"/>
</dbReference>
<keyword evidence="5" id="KW-0805">Transcription regulation</keyword>
<comment type="subcellular location">
    <subcellularLocation>
        <location evidence="1">Nucleus</location>
    </subcellularLocation>
</comment>
<dbReference type="AlphaFoldDB" id="A0A5B6Z3R1"/>
<reference evidence="13" key="1">
    <citation type="submission" date="2019-08" db="EMBL/GenBank/DDBJ databases">
        <title>Reference gene set and small RNA set construction with multiple tissues from Davidia involucrata Baill.</title>
        <authorList>
            <person name="Yang H."/>
            <person name="Zhou C."/>
            <person name="Li G."/>
            <person name="Wang J."/>
            <person name="Gao P."/>
            <person name="Wang M."/>
            <person name="Wang R."/>
            <person name="Zhao Y."/>
        </authorList>
    </citation>
    <scope>NUCLEOTIDE SEQUENCE</scope>
    <source>
        <tissue evidence="13">Mixed with DoveR01_LX</tissue>
    </source>
</reference>
<evidence type="ECO:0000256" key="7">
    <source>
        <dbReference type="ARBA" id="ARBA00023163"/>
    </source>
</evidence>
<dbReference type="SUPFAM" id="SSF103612">
    <property type="entry name" value="SBT domain"/>
    <property type="match status" value="1"/>
</dbReference>
<dbReference type="EMBL" id="GHES01008223">
    <property type="protein sequence ID" value="MPA38782.1"/>
    <property type="molecule type" value="Transcribed_RNA"/>
</dbReference>
<dbReference type="GO" id="GO:0005634">
    <property type="term" value="C:nucleus"/>
    <property type="evidence" value="ECO:0007669"/>
    <property type="project" value="UniProtKB-SubCell"/>
</dbReference>
<dbReference type="GO" id="GO:0004674">
    <property type="term" value="F:protein serine/threonine kinase activity"/>
    <property type="evidence" value="ECO:0007669"/>
    <property type="project" value="UniProtKB-EC"/>
</dbReference>
<keyword evidence="2" id="KW-0479">Metal-binding</keyword>
<feature type="region of interest" description="Disordered" evidence="11">
    <location>
        <begin position="240"/>
        <end position="263"/>
    </location>
</feature>
<dbReference type="EC" id="2.7.10.1" evidence="13"/>
<organism evidence="13">
    <name type="scientific">Davidia involucrata</name>
    <name type="common">Dove tree</name>
    <dbReference type="NCBI Taxonomy" id="16924"/>
    <lineage>
        <taxon>Eukaryota</taxon>
        <taxon>Viridiplantae</taxon>
        <taxon>Streptophyta</taxon>
        <taxon>Embryophyta</taxon>
        <taxon>Tracheophyta</taxon>
        <taxon>Spermatophyta</taxon>
        <taxon>Magnoliopsida</taxon>
        <taxon>eudicotyledons</taxon>
        <taxon>Gunneridae</taxon>
        <taxon>Pentapetalae</taxon>
        <taxon>asterids</taxon>
        <taxon>Cornales</taxon>
        <taxon>Nyssaceae</taxon>
        <taxon>Davidia</taxon>
    </lineage>
</organism>